<accession>A0A8J3I1R3</accession>
<reference evidence="1" key="1">
    <citation type="submission" date="2020-10" db="EMBL/GenBank/DDBJ databases">
        <title>Taxonomic study of unclassified bacteria belonging to the class Ktedonobacteria.</title>
        <authorList>
            <person name="Yabe S."/>
            <person name="Wang C.M."/>
            <person name="Zheng Y."/>
            <person name="Sakai Y."/>
            <person name="Cavaletti L."/>
            <person name="Monciardini P."/>
            <person name="Donadio S."/>
        </authorList>
    </citation>
    <scope>NUCLEOTIDE SEQUENCE</scope>
    <source>
        <strain evidence="1">SOSP1-1</strain>
    </source>
</reference>
<protein>
    <submittedName>
        <fullName evidence="1">Uncharacterized protein</fullName>
    </submittedName>
</protein>
<dbReference type="Proteomes" id="UP000612362">
    <property type="component" value="Unassembled WGS sequence"/>
</dbReference>
<organism evidence="1 2">
    <name type="scientific">Ktedonospora formicarum</name>
    <dbReference type="NCBI Taxonomy" id="2778364"/>
    <lineage>
        <taxon>Bacteria</taxon>
        <taxon>Bacillati</taxon>
        <taxon>Chloroflexota</taxon>
        <taxon>Ktedonobacteria</taxon>
        <taxon>Ktedonobacterales</taxon>
        <taxon>Ktedonobacteraceae</taxon>
        <taxon>Ktedonospora</taxon>
    </lineage>
</organism>
<evidence type="ECO:0000313" key="2">
    <source>
        <dbReference type="Proteomes" id="UP000612362"/>
    </source>
</evidence>
<comment type="caution">
    <text evidence="1">The sequence shown here is derived from an EMBL/GenBank/DDBJ whole genome shotgun (WGS) entry which is preliminary data.</text>
</comment>
<dbReference type="AlphaFoldDB" id="A0A8J3I1R3"/>
<gene>
    <name evidence="1" type="ORF">KSX_28100</name>
</gene>
<proteinExistence type="predicted"/>
<name>A0A8J3I1R3_9CHLR</name>
<keyword evidence="2" id="KW-1185">Reference proteome</keyword>
<sequence>MRNELLSWFAREGLLLTSTTTGAYTDGVDDEIKVVVKAPLVALSRADSDFRECPDPIDFGYPVDCLDYMLLDDMHQFVLSWFEQAVQVRMAHCFVCNKVLDLGEEHPWDAVFVSDPLYCWLLVHFDCKRYLNRDLRGRHPFETGVTSSEYFDFHLDP</sequence>
<dbReference type="RefSeq" id="WP_220194027.1">
    <property type="nucleotide sequence ID" value="NZ_BNJF01000001.1"/>
</dbReference>
<dbReference type="EMBL" id="BNJF01000001">
    <property type="protein sequence ID" value="GHO44647.1"/>
    <property type="molecule type" value="Genomic_DNA"/>
</dbReference>
<evidence type="ECO:0000313" key="1">
    <source>
        <dbReference type="EMBL" id="GHO44647.1"/>
    </source>
</evidence>